<gene>
    <name evidence="2" type="ORF">ACHAWU_003639</name>
</gene>
<keyword evidence="1" id="KW-0472">Membrane</keyword>
<feature type="transmembrane region" description="Helical" evidence="1">
    <location>
        <begin position="35"/>
        <end position="56"/>
    </location>
</feature>
<dbReference type="AlphaFoldDB" id="A0ABD3MFK3"/>
<dbReference type="InterPro" id="IPR050587">
    <property type="entry name" value="GNT1/Glycosyltrans_8"/>
</dbReference>
<dbReference type="EMBL" id="JALLBG020000172">
    <property type="protein sequence ID" value="KAL3760731.1"/>
    <property type="molecule type" value="Genomic_DNA"/>
</dbReference>
<comment type="caution">
    <text evidence="2">The sequence shown here is derived from an EMBL/GenBank/DDBJ whole genome shotgun (WGS) entry which is preliminary data.</text>
</comment>
<name>A0ABD3MFK3_9STRA</name>
<evidence type="ECO:0000256" key="1">
    <source>
        <dbReference type="SAM" id="Phobius"/>
    </source>
</evidence>
<dbReference type="InterPro" id="IPR029044">
    <property type="entry name" value="Nucleotide-diphossugar_trans"/>
</dbReference>
<proteinExistence type="predicted"/>
<protein>
    <recommendedName>
        <fullName evidence="4">Glycosyltransferase family 8 protein</fullName>
    </recommendedName>
</protein>
<keyword evidence="1" id="KW-1133">Transmembrane helix</keyword>
<dbReference type="Gene3D" id="3.90.550.10">
    <property type="entry name" value="Spore Coat Polysaccharide Biosynthesis Protein SpsA, Chain A"/>
    <property type="match status" value="1"/>
</dbReference>
<keyword evidence="1" id="KW-0812">Transmembrane</keyword>
<evidence type="ECO:0000313" key="3">
    <source>
        <dbReference type="Proteomes" id="UP001530293"/>
    </source>
</evidence>
<evidence type="ECO:0000313" key="2">
    <source>
        <dbReference type="EMBL" id="KAL3760731.1"/>
    </source>
</evidence>
<sequence>MNMSTKHSFLPTTTISRGVQRQQYSQKWRASTIQCLLLSTVLFTLLLWTTLSLFSLQYGNEDDIASSASLPVENHNIPTPKATIAYAVSLTSCGHAKNGNDSGGHSSDSSFHEGAAVLKHSIHLASIRNYHQSKSVFDYEMIAFVHPAAESCSDIFRSLGYTIQIRDTPFNVTDIKMKFLRENVVKSGCCGEKEYLKLYAYALLEYPIVVHLDLDSLVLKPLDDLFLAMLGTNDNNDDDIASSGDQGGGNATDGAKFSTEVSEARSRIPVMFDNPLPVKSIDAYFTRDYNMINPGHKHVGVQGGFLVVKPSMEAFHEYVDIVLEGRFIKGAGWDGQYGGFFGAQQIQGICLYFYDARHPGTGVELNRCYYNNMADDPRQTSSGMCRDGHDECQDCRDTPIEEVKSVHFTLCSKPWKCPSWHPGSILCAKFHYEWFRIRKDLERSLALQNGVEYKSPNGKYKPEVFHGYCKRSGGGGYIPIGP</sequence>
<organism evidence="2 3">
    <name type="scientific">Discostella pseudostelligera</name>
    <dbReference type="NCBI Taxonomy" id="259834"/>
    <lineage>
        <taxon>Eukaryota</taxon>
        <taxon>Sar</taxon>
        <taxon>Stramenopiles</taxon>
        <taxon>Ochrophyta</taxon>
        <taxon>Bacillariophyta</taxon>
        <taxon>Coscinodiscophyceae</taxon>
        <taxon>Thalassiosirophycidae</taxon>
        <taxon>Stephanodiscales</taxon>
        <taxon>Stephanodiscaceae</taxon>
        <taxon>Discostella</taxon>
    </lineage>
</organism>
<reference evidence="2 3" key="1">
    <citation type="submission" date="2024-10" db="EMBL/GenBank/DDBJ databases">
        <title>Updated reference genomes for cyclostephanoid diatoms.</title>
        <authorList>
            <person name="Roberts W.R."/>
            <person name="Alverson A.J."/>
        </authorList>
    </citation>
    <scope>NUCLEOTIDE SEQUENCE [LARGE SCALE GENOMIC DNA]</scope>
    <source>
        <strain evidence="2 3">AJA232-27</strain>
    </source>
</reference>
<evidence type="ECO:0008006" key="4">
    <source>
        <dbReference type="Google" id="ProtNLM"/>
    </source>
</evidence>
<dbReference type="SUPFAM" id="SSF53448">
    <property type="entry name" value="Nucleotide-diphospho-sugar transferases"/>
    <property type="match status" value="1"/>
</dbReference>
<dbReference type="PANTHER" id="PTHR11183">
    <property type="entry name" value="GLYCOGENIN SUBFAMILY MEMBER"/>
    <property type="match status" value="1"/>
</dbReference>
<keyword evidence="3" id="KW-1185">Reference proteome</keyword>
<accession>A0ABD3MFK3</accession>
<dbReference type="Proteomes" id="UP001530293">
    <property type="component" value="Unassembled WGS sequence"/>
</dbReference>